<gene>
    <name evidence="1" type="ORF">Sam112_gp51</name>
</gene>
<evidence type="ECO:0000313" key="1">
    <source>
        <dbReference type="EMBL" id="QGF21753.1"/>
    </source>
</evidence>
<protein>
    <submittedName>
        <fullName evidence="1">Uncharacterized protein</fullName>
    </submittedName>
</protein>
<accession>A0A5Q2F9F5</accession>
<name>A0A5Q2F9F5_9CAUD</name>
<dbReference type="Proteomes" id="UP000343370">
    <property type="component" value="Segment"/>
</dbReference>
<organism evidence="1 2">
    <name type="scientific">Bacillus phage vB_BcM_Sam112</name>
    <dbReference type="NCBI Taxonomy" id="2663324"/>
    <lineage>
        <taxon>Viruses</taxon>
        <taxon>Duplodnaviria</taxon>
        <taxon>Heunggongvirae</taxon>
        <taxon>Uroviricota</taxon>
        <taxon>Caudoviricetes</taxon>
        <taxon>Trautnerviridae</taxon>
        <taxon>Prospektnaukivirus</taxon>
        <taxon>Prospektnaukivirus sam112</taxon>
    </lineage>
</organism>
<reference evidence="1 2" key="1">
    <citation type="submission" date="2019-10" db="EMBL/GenBank/DDBJ databases">
        <authorList>
            <person name="Kazantseva O."/>
            <person name="Piligrimova E."/>
            <person name="Shadrin A."/>
            <person name="Zagorodny V."/>
        </authorList>
    </citation>
    <scope>NUCLEOTIDE SEQUENCE [LARGE SCALE GENOMIC DNA]</scope>
</reference>
<keyword evidence="2" id="KW-1185">Reference proteome</keyword>
<dbReference type="EMBL" id="MN604230">
    <property type="protein sequence ID" value="QGF21753.1"/>
    <property type="molecule type" value="Genomic_DNA"/>
</dbReference>
<proteinExistence type="predicted"/>
<evidence type="ECO:0000313" key="2">
    <source>
        <dbReference type="Proteomes" id="UP000343370"/>
    </source>
</evidence>
<sequence>MMNLFETKQVNVFSNSLQGKAAEFTVNGRSDVAVITIVQPYAITVSGVGGVRSYSMDQVESGQVKLVFLEKPSAVVEVEEKEPQIIINPEYKSQFGERRDEMKVSEHITLVWLFKKKKEMHISEIAEKMKKWYPHWGETNKNITSYLVTAIEHGTPIAKKNQKKDGIYIYTGGTN</sequence>